<organism evidence="2 3">
    <name type="scientific">Rangifer tarandus platyrhynchus</name>
    <name type="common">Svalbard reindeer</name>
    <dbReference type="NCBI Taxonomy" id="3082113"/>
    <lineage>
        <taxon>Eukaryota</taxon>
        <taxon>Metazoa</taxon>
        <taxon>Chordata</taxon>
        <taxon>Craniata</taxon>
        <taxon>Vertebrata</taxon>
        <taxon>Euteleostomi</taxon>
        <taxon>Mammalia</taxon>
        <taxon>Eutheria</taxon>
        <taxon>Laurasiatheria</taxon>
        <taxon>Artiodactyla</taxon>
        <taxon>Ruminantia</taxon>
        <taxon>Pecora</taxon>
        <taxon>Cervidae</taxon>
        <taxon>Odocoileinae</taxon>
        <taxon>Rangifer</taxon>
    </lineage>
</organism>
<dbReference type="Proteomes" id="UP001176941">
    <property type="component" value="Chromosome 18"/>
</dbReference>
<proteinExistence type="predicted"/>
<feature type="chain" id="PRO_5045233921" evidence="1">
    <location>
        <begin position="26"/>
        <end position="138"/>
    </location>
</feature>
<evidence type="ECO:0000313" key="3">
    <source>
        <dbReference type="Proteomes" id="UP001176941"/>
    </source>
</evidence>
<keyword evidence="3" id="KW-1185">Reference proteome</keyword>
<evidence type="ECO:0000313" key="2">
    <source>
        <dbReference type="EMBL" id="CAI9159019.1"/>
    </source>
</evidence>
<name>A0ABN8YBV0_RANTA</name>
<evidence type="ECO:0000256" key="1">
    <source>
        <dbReference type="SAM" id="SignalP"/>
    </source>
</evidence>
<reference evidence="2" key="1">
    <citation type="submission" date="2023-04" db="EMBL/GenBank/DDBJ databases">
        <authorList>
            <consortium name="ELIXIR-Norway"/>
        </authorList>
    </citation>
    <scope>NUCLEOTIDE SEQUENCE [LARGE SCALE GENOMIC DNA]</scope>
</reference>
<sequence length="138" mass="15464">MPGEGVSLSCVTGLLLLILSQEAMCIFLPKFSDIYLSHLHYPSLFPSLHITQSAVQHHRKQVYPDPVCEFPQRVWGEGKHIQGPMTMSYAFTSLLFLSGMKGTLTCLRCRLCDNTRDQTCFPAISVTCSGSEQRTTDY</sequence>
<protein>
    <submittedName>
        <fullName evidence="2">Uncharacterized protein</fullName>
    </submittedName>
</protein>
<dbReference type="EMBL" id="OX459954">
    <property type="protein sequence ID" value="CAI9159019.1"/>
    <property type="molecule type" value="Genomic_DNA"/>
</dbReference>
<keyword evidence="1" id="KW-0732">Signal</keyword>
<gene>
    <name evidence="2" type="ORF">MRATA1EN1_LOCUS7981</name>
</gene>
<feature type="signal peptide" evidence="1">
    <location>
        <begin position="1"/>
        <end position="25"/>
    </location>
</feature>
<accession>A0ABN8YBV0</accession>